<dbReference type="EMBL" id="WNDS01000001">
    <property type="protein sequence ID" value="KAF1016866.1"/>
    <property type="molecule type" value="Genomic_DNA"/>
</dbReference>
<gene>
    <name evidence="1" type="ORF">GAK31_00125</name>
</gene>
<reference evidence="2" key="1">
    <citation type="journal article" date="2020" name="MBio">
        <title>Horizontal gene transfer to a defensive symbiont with a reduced genome amongst a multipartite beetle microbiome.</title>
        <authorList>
            <person name="Waterworth S.C."/>
            <person name="Florez L.V."/>
            <person name="Rees E.R."/>
            <person name="Hertweck C."/>
            <person name="Kaltenpoth M."/>
            <person name="Kwan J.C."/>
        </authorList>
    </citation>
    <scope>NUCLEOTIDE SEQUENCE [LARGE SCALE GENOMIC DNA]</scope>
</reference>
<protein>
    <recommendedName>
        <fullName evidence="3">DUF802 domain-containing protein</fullName>
    </recommendedName>
</protein>
<organism evidence="1 2">
    <name type="scientific">Stenotrophomonas maltophilia</name>
    <name type="common">Pseudomonas maltophilia</name>
    <name type="synonym">Xanthomonas maltophilia</name>
    <dbReference type="NCBI Taxonomy" id="40324"/>
    <lineage>
        <taxon>Bacteria</taxon>
        <taxon>Pseudomonadati</taxon>
        <taxon>Pseudomonadota</taxon>
        <taxon>Gammaproteobacteria</taxon>
        <taxon>Lysobacterales</taxon>
        <taxon>Lysobacteraceae</taxon>
        <taxon>Stenotrophomonas</taxon>
        <taxon>Stenotrophomonas maltophilia group</taxon>
    </lineage>
</organism>
<dbReference type="Proteomes" id="UP000487117">
    <property type="component" value="Unassembled WGS sequence"/>
</dbReference>
<evidence type="ECO:0008006" key="3">
    <source>
        <dbReference type="Google" id="ProtNLM"/>
    </source>
</evidence>
<name>A0A7V8FIV8_STEMA</name>
<dbReference type="AlphaFoldDB" id="A0A7V8FIV8"/>
<proteinExistence type="predicted"/>
<comment type="caution">
    <text evidence="1">The sequence shown here is derived from an EMBL/GenBank/DDBJ whole genome shotgun (WGS) entry which is preliminary data.</text>
</comment>
<sequence>MPLLAALEEAHRERSTQFDAADAQRLQQWAATLQQVSAALGEQLQATAAQLAVQQQDVCDALARTASEIGENGRTQANETLGEVRQLLQTAAEAPKAAADVVAELRANLSESLARDNAVLEERGRLLQTVQTLLEAVNHAATEQRGAVDALVSTSAELLERVGTRFTDHIAAETGKLDGIAAQLSGNAGSVGELAAAFGSAVQQFGSASEGLSERLQVIGGALDASLARSDEQLAYYVSQAREVVDLSLLSQKQVLEELQQLAVKRGKAGSA</sequence>
<evidence type="ECO:0000313" key="1">
    <source>
        <dbReference type="EMBL" id="KAF1016866.1"/>
    </source>
</evidence>
<evidence type="ECO:0000313" key="2">
    <source>
        <dbReference type="Proteomes" id="UP000487117"/>
    </source>
</evidence>
<accession>A0A7V8FIV8</accession>